<dbReference type="Pfam" id="PF06865">
    <property type="entry name" value="Ppnp"/>
    <property type="match status" value="1"/>
</dbReference>
<evidence type="ECO:0000256" key="3">
    <source>
        <dbReference type="HAMAP-Rule" id="MF_01537"/>
    </source>
</evidence>
<comment type="catalytic activity">
    <reaction evidence="3">
        <text>adenosine + phosphate = alpha-D-ribose 1-phosphate + adenine</text>
        <dbReference type="Rhea" id="RHEA:27642"/>
        <dbReference type="ChEBI" id="CHEBI:16335"/>
        <dbReference type="ChEBI" id="CHEBI:16708"/>
        <dbReference type="ChEBI" id="CHEBI:43474"/>
        <dbReference type="ChEBI" id="CHEBI:57720"/>
        <dbReference type="EC" id="2.4.2.1"/>
    </reaction>
</comment>
<comment type="catalytic activity">
    <reaction evidence="3">
        <text>guanosine + phosphate = alpha-D-ribose 1-phosphate + guanine</text>
        <dbReference type="Rhea" id="RHEA:13233"/>
        <dbReference type="ChEBI" id="CHEBI:16235"/>
        <dbReference type="ChEBI" id="CHEBI:16750"/>
        <dbReference type="ChEBI" id="CHEBI:43474"/>
        <dbReference type="ChEBI" id="CHEBI:57720"/>
        <dbReference type="EC" id="2.4.2.1"/>
    </reaction>
</comment>
<comment type="catalytic activity">
    <reaction evidence="3">
        <text>xanthosine + phosphate = alpha-D-ribose 1-phosphate + xanthine</text>
        <dbReference type="Rhea" id="RHEA:27638"/>
        <dbReference type="ChEBI" id="CHEBI:17712"/>
        <dbReference type="ChEBI" id="CHEBI:18107"/>
        <dbReference type="ChEBI" id="CHEBI:43474"/>
        <dbReference type="ChEBI" id="CHEBI:57720"/>
        <dbReference type="EC" id="2.4.2.1"/>
    </reaction>
</comment>
<comment type="catalytic activity">
    <reaction evidence="3">
        <text>uridine + phosphate = alpha-D-ribose 1-phosphate + uracil</text>
        <dbReference type="Rhea" id="RHEA:24388"/>
        <dbReference type="ChEBI" id="CHEBI:16704"/>
        <dbReference type="ChEBI" id="CHEBI:17568"/>
        <dbReference type="ChEBI" id="CHEBI:43474"/>
        <dbReference type="ChEBI" id="CHEBI:57720"/>
        <dbReference type="EC" id="2.4.2.2"/>
    </reaction>
</comment>
<evidence type="ECO:0000256" key="2">
    <source>
        <dbReference type="ARBA" id="ARBA00022679"/>
    </source>
</evidence>
<accession>A0A089LS55</accession>
<dbReference type="InterPro" id="IPR011051">
    <property type="entry name" value="RmlC_Cupin_sf"/>
</dbReference>
<keyword evidence="1 3" id="KW-0328">Glycosyltransferase</keyword>
<dbReference type="GO" id="GO:0047975">
    <property type="term" value="F:guanosine phosphorylase activity"/>
    <property type="evidence" value="ECO:0007669"/>
    <property type="project" value="RHEA"/>
</dbReference>
<evidence type="ECO:0000313" key="4">
    <source>
        <dbReference type="EMBL" id="AIQ62895.1"/>
    </source>
</evidence>
<comment type="catalytic activity">
    <reaction evidence="3">
        <text>inosine + phosphate = alpha-D-ribose 1-phosphate + hypoxanthine</text>
        <dbReference type="Rhea" id="RHEA:27646"/>
        <dbReference type="ChEBI" id="CHEBI:17368"/>
        <dbReference type="ChEBI" id="CHEBI:17596"/>
        <dbReference type="ChEBI" id="CHEBI:43474"/>
        <dbReference type="ChEBI" id="CHEBI:57720"/>
        <dbReference type="EC" id="2.4.2.1"/>
    </reaction>
</comment>
<sequence length="106" mass="11660">MSQFNNATVQKQANIYYDGKVTSRAVTLEDGLKVTLGIMLPGVYEFGTEGPETMEILSGKLKVLLPGADSWLDIDGTETFHVPGNSKFSLEIFTVTDYCCSYPKNL</sequence>
<gene>
    <name evidence="3" type="primary">ppnP</name>
    <name evidence="4" type="ORF">PSTEL_07025</name>
</gene>
<dbReference type="RefSeq" id="WP_038694366.1">
    <property type="nucleotide sequence ID" value="NZ_CP009286.1"/>
</dbReference>
<dbReference type="HAMAP" id="MF_01537">
    <property type="entry name" value="Nucleos_phosphorylase_PpnP"/>
    <property type="match status" value="1"/>
</dbReference>
<dbReference type="InterPro" id="IPR014710">
    <property type="entry name" value="RmlC-like_jellyroll"/>
</dbReference>
<name>A0A089LS55_9BACL</name>
<dbReference type="CDD" id="cd20296">
    <property type="entry name" value="cupin_PpnP-like"/>
    <property type="match status" value="1"/>
</dbReference>
<dbReference type="KEGG" id="pste:PSTEL_07025"/>
<comment type="catalytic activity">
    <reaction evidence="3">
        <text>a purine D-ribonucleoside + phosphate = a purine nucleobase + alpha-D-ribose 1-phosphate</text>
        <dbReference type="Rhea" id="RHEA:19805"/>
        <dbReference type="ChEBI" id="CHEBI:26386"/>
        <dbReference type="ChEBI" id="CHEBI:43474"/>
        <dbReference type="ChEBI" id="CHEBI:57720"/>
        <dbReference type="ChEBI" id="CHEBI:142355"/>
        <dbReference type="EC" id="2.4.2.1"/>
    </reaction>
</comment>
<dbReference type="PANTHER" id="PTHR36540">
    <property type="entry name" value="PYRIMIDINE/PURINE NUCLEOSIDE PHOSPHORYLASE"/>
    <property type="match status" value="1"/>
</dbReference>
<dbReference type="AlphaFoldDB" id="A0A089LS55"/>
<comment type="catalytic activity">
    <reaction evidence="3">
        <text>cytidine + phosphate = cytosine + alpha-D-ribose 1-phosphate</text>
        <dbReference type="Rhea" id="RHEA:52540"/>
        <dbReference type="ChEBI" id="CHEBI:16040"/>
        <dbReference type="ChEBI" id="CHEBI:17562"/>
        <dbReference type="ChEBI" id="CHEBI:43474"/>
        <dbReference type="ChEBI" id="CHEBI:57720"/>
        <dbReference type="EC" id="2.4.2.2"/>
    </reaction>
</comment>
<comment type="catalytic activity">
    <reaction evidence="3">
        <text>thymidine + phosphate = 2-deoxy-alpha-D-ribose 1-phosphate + thymine</text>
        <dbReference type="Rhea" id="RHEA:16037"/>
        <dbReference type="ChEBI" id="CHEBI:17748"/>
        <dbReference type="ChEBI" id="CHEBI:17821"/>
        <dbReference type="ChEBI" id="CHEBI:43474"/>
        <dbReference type="ChEBI" id="CHEBI:57259"/>
        <dbReference type="EC" id="2.4.2.2"/>
    </reaction>
</comment>
<dbReference type="GO" id="GO:0005829">
    <property type="term" value="C:cytosol"/>
    <property type="evidence" value="ECO:0007669"/>
    <property type="project" value="TreeGrafter"/>
</dbReference>
<evidence type="ECO:0000313" key="5">
    <source>
        <dbReference type="Proteomes" id="UP000029507"/>
    </source>
</evidence>
<dbReference type="HOGENOM" id="CLU_157874_1_0_9"/>
<dbReference type="GO" id="GO:0009032">
    <property type="term" value="F:thymidine phosphorylase activity"/>
    <property type="evidence" value="ECO:0007669"/>
    <property type="project" value="RHEA"/>
</dbReference>
<dbReference type="EC" id="2.4.2.1" evidence="3"/>
<dbReference type="GO" id="GO:0004850">
    <property type="term" value="F:uridine phosphorylase activity"/>
    <property type="evidence" value="ECO:0007669"/>
    <property type="project" value="RHEA"/>
</dbReference>
<dbReference type="PANTHER" id="PTHR36540:SF1">
    <property type="entry name" value="PYRIMIDINE_PURINE NUCLEOSIDE PHOSPHORYLASE"/>
    <property type="match status" value="1"/>
</dbReference>
<dbReference type="Proteomes" id="UP000029507">
    <property type="component" value="Chromosome"/>
</dbReference>
<keyword evidence="2 3" id="KW-0808">Transferase</keyword>
<proteinExistence type="inferred from homology"/>
<organism evidence="4 5">
    <name type="scientific">Paenibacillus stellifer</name>
    <dbReference type="NCBI Taxonomy" id="169760"/>
    <lineage>
        <taxon>Bacteria</taxon>
        <taxon>Bacillati</taxon>
        <taxon>Bacillota</taxon>
        <taxon>Bacilli</taxon>
        <taxon>Bacillales</taxon>
        <taxon>Paenibacillaceae</taxon>
        <taxon>Paenibacillus</taxon>
    </lineage>
</organism>
<comment type="similarity">
    <text evidence="3">Belongs to the nucleoside phosphorylase PpnP family.</text>
</comment>
<dbReference type="EMBL" id="CP009286">
    <property type="protein sequence ID" value="AIQ62895.1"/>
    <property type="molecule type" value="Genomic_DNA"/>
</dbReference>
<dbReference type="InterPro" id="IPR009664">
    <property type="entry name" value="Ppnp"/>
</dbReference>
<dbReference type="EC" id="2.4.2.2" evidence="3"/>
<dbReference type="STRING" id="169760.PSTEL_07025"/>
<evidence type="ECO:0000256" key="1">
    <source>
        <dbReference type="ARBA" id="ARBA00022676"/>
    </source>
</evidence>
<protein>
    <recommendedName>
        <fullName evidence="3">Pyrimidine/purine nucleoside phosphorylase</fullName>
        <ecNumber evidence="3">2.4.2.1</ecNumber>
        <ecNumber evidence="3">2.4.2.2</ecNumber>
    </recommendedName>
    <alternativeName>
        <fullName evidence="3">Adenosine phosphorylase</fullName>
    </alternativeName>
    <alternativeName>
        <fullName evidence="3">Cytidine phosphorylase</fullName>
    </alternativeName>
    <alternativeName>
        <fullName evidence="3">Guanosine phosphorylase</fullName>
    </alternativeName>
    <alternativeName>
        <fullName evidence="3">Inosine phosphorylase</fullName>
    </alternativeName>
    <alternativeName>
        <fullName evidence="3">Thymidine phosphorylase</fullName>
    </alternativeName>
    <alternativeName>
        <fullName evidence="3">Uridine phosphorylase</fullName>
    </alternativeName>
    <alternativeName>
        <fullName evidence="3">Xanthosine phosphorylase</fullName>
    </alternativeName>
</protein>
<dbReference type="SUPFAM" id="SSF51182">
    <property type="entry name" value="RmlC-like cupins"/>
    <property type="match status" value="1"/>
</dbReference>
<dbReference type="GO" id="GO:0004731">
    <property type="term" value="F:purine-nucleoside phosphorylase activity"/>
    <property type="evidence" value="ECO:0007669"/>
    <property type="project" value="UniProtKB-UniRule"/>
</dbReference>
<dbReference type="FunFam" id="2.60.120.10:FF:000016">
    <property type="entry name" value="Pyrimidine/purine nucleoside phosphorylase"/>
    <property type="match status" value="1"/>
</dbReference>
<dbReference type="OrthoDB" id="9793848at2"/>
<dbReference type="Gene3D" id="2.60.120.10">
    <property type="entry name" value="Jelly Rolls"/>
    <property type="match status" value="1"/>
</dbReference>
<keyword evidence="5" id="KW-1185">Reference proteome</keyword>
<reference evidence="4 5" key="1">
    <citation type="submission" date="2014-08" db="EMBL/GenBank/DDBJ databases">
        <title>Comparative genomics of the Paenibacillus odorifer group.</title>
        <authorList>
            <person name="den Bakker H.C."/>
            <person name="Tsai Y.-C."/>
            <person name="Martin N."/>
            <person name="Korlach J."/>
            <person name="Wiedmann M."/>
        </authorList>
    </citation>
    <scope>NUCLEOTIDE SEQUENCE [LARGE SCALE GENOMIC DNA]</scope>
    <source>
        <strain evidence="4 5">DSM 14472</strain>
    </source>
</reference>
<comment type="function">
    <text evidence="3">Catalyzes the phosphorolysis of diverse nucleosides, yielding D-ribose 1-phosphate and the respective free bases. Can use uridine, adenosine, guanosine, cytidine, thymidine, inosine and xanthosine as substrates. Also catalyzes the reverse reactions.</text>
</comment>